<keyword evidence="1" id="KW-0732">Signal</keyword>
<protein>
    <submittedName>
        <fullName evidence="2">Uncharacterized protein</fullName>
    </submittedName>
</protein>
<proteinExistence type="predicted"/>
<sequence>MRAWWWVWGMSHTYWVYFSCCSEQYEGMLVGLEVVSYLPGILSCCSEQYEGMMVDLGVVPYLLENSWKI</sequence>
<keyword evidence="3" id="KW-1185">Reference proteome</keyword>
<evidence type="ECO:0000313" key="3">
    <source>
        <dbReference type="Proteomes" id="UP000828390"/>
    </source>
</evidence>
<evidence type="ECO:0000313" key="2">
    <source>
        <dbReference type="EMBL" id="KAH3695791.1"/>
    </source>
</evidence>
<feature type="chain" id="PRO_5039653423" evidence="1">
    <location>
        <begin position="22"/>
        <end position="69"/>
    </location>
</feature>
<reference evidence="2" key="1">
    <citation type="journal article" date="2019" name="bioRxiv">
        <title>The Genome of the Zebra Mussel, Dreissena polymorpha: A Resource for Invasive Species Research.</title>
        <authorList>
            <person name="McCartney M.A."/>
            <person name="Auch B."/>
            <person name="Kono T."/>
            <person name="Mallez S."/>
            <person name="Zhang Y."/>
            <person name="Obille A."/>
            <person name="Becker A."/>
            <person name="Abrahante J.E."/>
            <person name="Garbe J."/>
            <person name="Badalamenti J.P."/>
            <person name="Herman A."/>
            <person name="Mangelson H."/>
            <person name="Liachko I."/>
            <person name="Sullivan S."/>
            <person name="Sone E.D."/>
            <person name="Koren S."/>
            <person name="Silverstein K.A.T."/>
            <person name="Beckman K.B."/>
            <person name="Gohl D.M."/>
        </authorList>
    </citation>
    <scope>NUCLEOTIDE SEQUENCE</scope>
    <source>
        <strain evidence="2">Duluth1</strain>
        <tissue evidence="2">Whole animal</tissue>
    </source>
</reference>
<name>A0A9D3YAT4_DREPO</name>
<organism evidence="2 3">
    <name type="scientific">Dreissena polymorpha</name>
    <name type="common">Zebra mussel</name>
    <name type="synonym">Mytilus polymorpha</name>
    <dbReference type="NCBI Taxonomy" id="45954"/>
    <lineage>
        <taxon>Eukaryota</taxon>
        <taxon>Metazoa</taxon>
        <taxon>Spiralia</taxon>
        <taxon>Lophotrochozoa</taxon>
        <taxon>Mollusca</taxon>
        <taxon>Bivalvia</taxon>
        <taxon>Autobranchia</taxon>
        <taxon>Heteroconchia</taxon>
        <taxon>Euheterodonta</taxon>
        <taxon>Imparidentia</taxon>
        <taxon>Neoheterodontei</taxon>
        <taxon>Myida</taxon>
        <taxon>Dreissenoidea</taxon>
        <taxon>Dreissenidae</taxon>
        <taxon>Dreissena</taxon>
    </lineage>
</organism>
<evidence type="ECO:0000256" key="1">
    <source>
        <dbReference type="SAM" id="SignalP"/>
    </source>
</evidence>
<feature type="signal peptide" evidence="1">
    <location>
        <begin position="1"/>
        <end position="21"/>
    </location>
</feature>
<comment type="caution">
    <text evidence="2">The sequence shown here is derived from an EMBL/GenBank/DDBJ whole genome shotgun (WGS) entry which is preliminary data.</text>
</comment>
<accession>A0A9D3YAT4</accession>
<gene>
    <name evidence="2" type="ORF">DPMN_083250</name>
</gene>
<dbReference type="AlphaFoldDB" id="A0A9D3YAT4"/>
<reference evidence="2" key="2">
    <citation type="submission" date="2020-11" db="EMBL/GenBank/DDBJ databases">
        <authorList>
            <person name="McCartney M.A."/>
            <person name="Auch B."/>
            <person name="Kono T."/>
            <person name="Mallez S."/>
            <person name="Becker A."/>
            <person name="Gohl D.M."/>
            <person name="Silverstein K.A.T."/>
            <person name="Koren S."/>
            <person name="Bechman K.B."/>
            <person name="Herman A."/>
            <person name="Abrahante J.E."/>
            <person name="Garbe J."/>
        </authorList>
    </citation>
    <scope>NUCLEOTIDE SEQUENCE</scope>
    <source>
        <strain evidence="2">Duluth1</strain>
        <tissue evidence="2">Whole animal</tissue>
    </source>
</reference>
<dbReference type="EMBL" id="JAIWYP010000016">
    <property type="protein sequence ID" value="KAH3695791.1"/>
    <property type="molecule type" value="Genomic_DNA"/>
</dbReference>
<dbReference type="Proteomes" id="UP000828390">
    <property type="component" value="Unassembled WGS sequence"/>
</dbReference>